<keyword evidence="9 15" id="KW-1133">Transmembrane helix</keyword>
<sequence length="1216" mass="134022">MPAIPTAGSGAPYLRSRLKGLNIEEARAIRRRLRVRLGAITQTKLVSGKSLHDAVSALGLTRYGLQEINDIVNCLADFIGLRFSAPDHKGRPSQTSVTAAHIFSFHDDDAQNLGIPEWEWPPYRESYSTSSIHKSASLQWHALDKPRQQKYNAVPAQALMELCLAEETDIQYKIFGSYLKPFQAIREILLAGDTNRLVAELTFVRINDLAAVPREELRRIYHTAADILEKAAGKQGTYAEGALIQAQNLGGAATPSVHTHVVVDAATPSVFIQGGAQRKATVSLLLLILELAGTVRFWAGIFLCRMHLVDASAGLVERLDLLFNKKSTNTLWVRPIDQDLLSARVRGLAHAHLRSGGFVECRVKNPKQSRASSRRNVFMPLTALFAGLAAVPWRGTFRAVREASGLQCSSALDHSLIPGVSASGAWLQEWLSSSQFQVGLGRSGGLMQCPNADLALISKLRSHSCKATLISWGSKAGLSDKTLTFRGYHSHGVKMASVGYRRDALVGPLREPGMVVLSMQAGQSLPDVARSGRWQEPASSVTSAPVVSSPPSSNEKKAGNCEVAVNAETSSSSDSSTVFQASDDGDEQLVASAPHFVENLLVVGGLTVAENKRSGLLHVLRQDAVRLLCGRSLRAGFTVSSHMVPPEPLHPLLLLEPFVAVLIIANGVMIGFQTDPAYQDWDGWAYFEAAFASFLLLEIAFRVHLLKCRQFWCGTERYWNFFDIFLGVTGVTDVVMQFSTDQKVDFFATSLLRFCRLIRLVRIVKVFRLKFMRDLRLMVKGLIAGVKTLILAFTLLFSVIYVISGFATMVLGGHEAIDRLDLEMHFRTLPDSMFTCFRCFTGECVDEYGKPLTHMLAQEFGHIFVFSYVFSYMLVAMGIFNVILAVYVDITMKAAKENEAVTADQHARESIRIARTTRELLKKFAAAYHLFQDIEESDMSSIDISPNAALFTDDEIQDNIAVTKELFLLVIQDRQVQLLMDDLDLPPDRANLFEVIDADGSGTLHIAELVHGLLKIRGEVTKSDTVAALLATKAVQAMLSEIHKEVESTRENLRSEMGNHFHDFKKKLRKIALAAPQSTASNRRPEPTRKPRPLPIAHLQAPRRPDMIPEVLDAFIQIQQSLEMLAQQLGCNLARHRTPEGSASGVSERAAKELLSGENHATLPSSHCPFLDGSIFPATRVLPSLGGFTLSSWADSCALEFFEGFLVEHRRGSATQ</sequence>
<evidence type="ECO:0000256" key="11">
    <source>
        <dbReference type="ARBA" id="ARBA00023136"/>
    </source>
</evidence>
<dbReference type="AlphaFoldDB" id="A0A1Q9D0T0"/>
<protein>
    <submittedName>
        <fullName evidence="17">Cation channel sperm-associated protein 1</fullName>
    </submittedName>
</protein>
<dbReference type="GO" id="GO:0098703">
    <property type="term" value="P:calcium ion import across plasma membrane"/>
    <property type="evidence" value="ECO:0007669"/>
    <property type="project" value="TreeGrafter"/>
</dbReference>
<evidence type="ECO:0000256" key="7">
    <source>
        <dbReference type="ARBA" id="ARBA00022837"/>
    </source>
</evidence>
<evidence type="ECO:0000256" key="8">
    <source>
        <dbReference type="ARBA" id="ARBA00022882"/>
    </source>
</evidence>
<dbReference type="Pfam" id="PF00520">
    <property type="entry name" value="Ion_trans"/>
    <property type="match status" value="1"/>
</dbReference>
<dbReference type="Gene3D" id="1.10.287.70">
    <property type="match status" value="1"/>
</dbReference>
<keyword evidence="13" id="KW-0407">Ion channel</keyword>
<dbReference type="InterPro" id="IPR005821">
    <property type="entry name" value="Ion_trans_dom"/>
</dbReference>
<dbReference type="EMBL" id="LSRX01000795">
    <property type="protein sequence ID" value="OLP88776.1"/>
    <property type="molecule type" value="Genomic_DNA"/>
</dbReference>
<evidence type="ECO:0000256" key="3">
    <source>
        <dbReference type="ARBA" id="ARBA00022553"/>
    </source>
</evidence>
<dbReference type="InterPro" id="IPR050599">
    <property type="entry name" value="VDCC_alpha-1_subunit"/>
</dbReference>
<name>A0A1Q9D0T0_SYMMI</name>
<evidence type="ECO:0000256" key="15">
    <source>
        <dbReference type="SAM" id="Phobius"/>
    </source>
</evidence>
<dbReference type="PROSITE" id="PS50222">
    <property type="entry name" value="EF_HAND_2"/>
    <property type="match status" value="1"/>
</dbReference>
<keyword evidence="18" id="KW-1185">Reference proteome</keyword>
<feature type="region of interest" description="Disordered" evidence="14">
    <location>
        <begin position="1074"/>
        <end position="1094"/>
    </location>
</feature>
<comment type="subcellular location">
    <subcellularLocation>
        <location evidence="1">Membrane</location>
        <topology evidence="1">Multi-pass membrane protein</topology>
    </subcellularLocation>
</comment>
<keyword evidence="4" id="KW-0109">Calcium transport</keyword>
<organism evidence="17 18">
    <name type="scientific">Symbiodinium microadriaticum</name>
    <name type="common">Dinoflagellate</name>
    <name type="synonym">Zooxanthella microadriatica</name>
    <dbReference type="NCBI Taxonomy" id="2951"/>
    <lineage>
        <taxon>Eukaryota</taxon>
        <taxon>Sar</taxon>
        <taxon>Alveolata</taxon>
        <taxon>Dinophyceae</taxon>
        <taxon>Suessiales</taxon>
        <taxon>Symbiodiniaceae</taxon>
        <taxon>Symbiodinium</taxon>
    </lineage>
</organism>
<evidence type="ECO:0000256" key="2">
    <source>
        <dbReference type="ARBA" id="ARBA00022448"/>
    </source>
</evidence>
<dbReference type="InterPro" id="IPR002048">
    <property type="entry name" value="EF_hand_dom"/>
</dbReference>
<dbReference type="OrthoDB" id="426109at2759"/>
<evidence type="ECO:0000259" key="16">
    <source>
        <dbReference type="PROSITE" id="PS50222"/>
    </source>
</evidence>
<dbReference type="SUPFAM" id="SSF81324">
    <property type="entry name" value="Voltage-gated potassium channels"/>
    <property type="match status" value="1"/>
</dbReference>
<dbReference type="InterPro" id="IPR027359">
    <property type="entry name" value="Volt_channel_dom_sf"/>
</dbReference>
<evidence type="ECO:0000256" key="6">
    <source>
        <dbReference type="ARBA" id="ARBA00022692"/>
    </source>
</evidence>
<dbReference type="GO" id="GO:0008331">
    <property type="term" value="F:high voltage-gated calcium channel activity"/>
    <property type="evidence" value="ECO:0007669"/>
    <property type="project" value="TreeGrafter"/>
</dbReference>
<dbReference type="GO" id="GO:0005891">
    <property type="term" value="C:voltage-gated calcium channel complex"/>
    <property type="evidence" value="ECO:0007669"/>
    <property type="project" value="TreeGrafter"/>
</dbReference>
<keyword evidence="3" id="KW-0597">Phosphoprotein</keyword>
<dbReference type="PANTHER" id="PTHR45628:SF7">
    <property type="entry name" value="VOLTAGE-DEPENDENT CALCIUM CHANNEL TYPE A SUBUNIT ALPHA-1"/>
    <property type="match status" value="1"/>
</dbReference>
<dbReference type="Proteomes" id="UP000186817">
    <property type="component" value="Unassembled WGS sequence"/>
</dbReference>
<keyword evidence="11 15" id="KW-0472">Membrane</keyword>
<feature type="transmembrane region" description="Helical" evidence="15">
    <location>
        <begin position="718"/>
        <end position="738"/>
    </location>
</feature>
<evidence type="ECO:0000313" key="17">
    <source>
        <dbReference type="EMBL" id="OLP88776.1"/>
    </source>
</evidence>
<evidence type="ECO:0000256" key="10">
    <source>
        <dbReference type="ARBA" id="ARBA00023065"/>
    </source>
</evidence>
<keyword evidence="8" id="KW-0851">Voltage-gated channel</keyword>
<dbReference type="Gene3D" id="1.20.120.350">
    <property type="entry name" value="Voltage-gated potassium channels. Chain C"/>
    <property type="match status" value="1"/>
</dbReference>
<evidence type="ECO:0000256" key="1">
    <source>
        <dbReference type="ARBA" id="ARBA00004141"/>
    </source>
</evidence>
<keyword evidence="2" id="KW-0813">Transport</keyword>
<feature type="domain" description="EF-hand" evidence="16">
    <location>
        <begin position="984"/>
        <end position="1019"/>
    </location>
</feature>
<feature type="transmembrane region" description="Helical" evidence="15">
    <location>
        <begin position="782"/>
        <end position="803"/>
    </location>
</feature>
<reference evidence="17 18" key="1">
    <citation type="submission" date="2016-02" db="EMBL/GenBank/DDBJ databases">
        <title>Genome analysis of coral dinoflagellate symbionts highlights evolutionary adaptations to a symbiotic lifestyle.</title>
        <authorList>
            <person name="Aranda M."/>
            <person name="Li Y."/>
            <person name="Liew Y.J."/>
            <person name="Baumgarten S."/>
            <person name="Simakov O."/>
            <person name="Wilson M."/>
            <person name="Piel J."/>
            <person name="Ashoor H."/>
            <person name="Bougouffa S."/>
            <person name="Bajic V.B."/>
            <person name="Ryu T."/>
            <person name="Ravasi T."/>
            <person name="Bayer T."/>
            <person name="Micklem G."/>
            <person name="Kim H."/>
            <person name="Bhak J."/>
            <person name="Lajeunesse T.C."/>
            <person name="Voolstra C.R."/>
        </authorList>
    </citation>
    <scope>NUCLEOTIDE SEQUENCE [LARGE SCALE GENOMIC DNA]</scope>
    <source>
        <strain evidence="17 18">CCMP2467</strain>
    </source>
</reference>
<proteinExistence type="predicted"/>
<keyword evidence="12" id="KW-0325">Glycoprotein</keyword>
<dbReference type="PANTHER" id="PTHR45628">
    <property type="entry name" value="VOLTAGE-DEPENDENT CALCIUM CHANNEL TYPE A SUBUNIT ALPHA-1"/>
    <property type="match status" value="1"/>
</dbReference>
<feature type="compositionally biased region" description="Low complexity" evidence="14">
    <location>
        <begin position="537"/>
        <end position="553"/>
    </location>
</feature>
<evidence type="ECO:0000256" key="14">
    <source>
        <dbReference type="SAM" id="MobiDB-lite"/>
    </source>
</evidence>
<accession>A0A1Q9D0T0</accession>
<keyword evidence="10" id="KW-0406">Ion transport</keyword>
<evidence type="ECO:0000256" key="5">
    <source>
        <dbReference type="ARBA" id="ARBA00022673"/>
    </source>
</evidence>
<feature type="transmembrane region" description="Helical" evidence="15">
    <location>
        <begin position="684"/>
        <end position="706"/>
    </location>
</feature>
<evidence type="ECO:0000256" key="13">
    <source>
        <dbReference type="ARBA" id="ARBA00023303"/>
    </source>
</evidence>
<comment type="caution">
    <text evidence="17">The sequence shown here is derived from an EMBL/GenBank/DDBJ whole genome shotgun (WGS) entry which is preliminary data.</text>
</comment>
<gene>
    <name evidence="17" type="primary">Catsper1</name>
    <name evidence="17" type="ORF">AK812_SmicGene29833</name>
</gene>
<keyword evidence="5" id="KW-0107">Calcium channel</keyword>
<evidence type="ECO:0000313" key="18">
    <source>
        <dbReference type="Proteomes" id="UP000186817"/>
    </source>
</evidence>
<keyword evidence="6 15" id="KW-0812">Transmembrane</keyword>
<feature type="transmembrane region" description="Helical" evidence="15">
    <location>
        <begin position="863"/>
        <end position="888"/>
    </location>
</feature>
<keyword evidence="7" id="KW-0106">Calcium</keyword>
<feature type="region of interest" description="Disordered" evidence="14">
    <location>
        <begin position="529"/>
        <end position="559"/>
    </location>
</feature>
<dbReference type="GO" id="GO:0005509">
    <property type="term" value="F:calcium ion binding"/>
    <property type="evidence" value="ECO:0007669"/>
    <property type="project" value="InterPro"/>
</dbReference>
<evidence type="ECO:0000256" key="4">
    <source>
        <dbReference type="ARBA" id="ARBA00022568"/>
    </source>
</evidence>
<evidence type="ECO:0000256" key="12">
    <source>
        <dbReference type="ARBA" id="ARBA00023180"/>
    </source>
</evidence>
<evidence type="ECO:0000256" key="9">
    <source>
        <dbReference type="ARBA" id="ARBA00022989"/>
    </source>
</evidence>
<feature type="transmembrane region" description="Helical" evidence="15">
    <location>
        <begin position="652"/>
        <end position="672"/>
    </location>
</feature>